<dbReference type="EMBL" id="AM494475">
    <property type="protein sequence ID" value="CAM79150.1"/>
    <property type="molecule type" value="Genomic_DNA"/>
</dbReference>
<dbReference type="Pfam" id="PF13606">
    <property type="entry name" value="Ank_3"/>
    <property type="match status" value="1"/>
</dbReference>
<dbReference type="AlphaFoldDB" id="A5CC05"/>
<dbReference type="InterPro" id="IPR002110">
    <property type="entry name" value="Ankyrin_rpt"/>
</dbReference>
<feature type="region of interest" description="Disordered" evidence="4">
    <location>
        <begin position="1"/>
        <end position="30"/>
    </location>
</feature>
<organism evidence="5 6">
    <name type="scientific">Orientia tsutsugamushi (strain Boryong)</name>
    <name type="common">Rickettsia tsutsugamushi</name>
    <dbReference type="NCBI Taxonomy" id="357244"/>
    <lineage>
        <taxon>Bacteria</taxon>
        <taxon>Pseudomonadati</taxon>
        <taxon>Pseudomonadota</taxon>
        <taxon>Alphaproteobacteria</taxon>
        <taxon>Rickettsiales</taxon>
        <taxon>Rickettsiaceae</taxon>
        <taxon>Rickettsieae</taxon>
        <taxon>Orientia</taxon>
    </lineage>
</organism>
<protein>
    <submittedName>
        <fullName evidence="5">Ankyrin repeat protein with 14 ankyrin repeats</fullName>
    </submittedName>
</protein>
<dbReference type="Proteomes" id="UP000001565">
    <property type="component" value="Chromosome"/>
</dbReference>
<dbReference type="PANTHER" id="PTHR24198">
    <property type="entry name" value="ANKYRIN REPEAT AND PROTEIN KINASE DOMAIN-CONTAINING PROTEIN"/>
    <property type="match status" value="1"/>
</dbReference>
<sequence>MRNSDDSDIESSINSGSSSDSGNSSDSSDSDDSIFDLIRYCRDIHDIENLVSRIHIDPESPTRITESGRTTIHAAIACIDSQYLPVVLYLLIRAGVPVNVMSRYSSNTAAHMLSDSGDVHLTSARTLLTSGTDVDINIRNNNGDTPLHNALRNGAPKIALLWINSGANVNILNNSSLLPTHYVQSPDVMRVLIDHGANIKGQLIKGKLDTPLCRAIICDYVDVVVELLRNVNLLDYTDDEADYHVKLAQSYEGRDTEIPKLLRVAGLDRSPAPLFQLSNKWPLHDAIQTGSIDSFIELLAARDTYNINPNQLNGHKCSPMRLVLETKDIKDIKDINQEYTDQAFMLRALIVARANVNETSYEDGSLLRTAICKRNPKIASILIAAGASVTNEDSCEEDNDLELMMASGDYDMSVFDRNISISNPQARLMEAVESGNILNIEYLITCHHADVNVYDESDIPVIFAAAKSGVFEVVKHLVLSRHANLDVRTNDGQTALHYAVLPPMFEKYGVQGKLKTITFLSHYIDVNSVDGGGYTPLHKAIQWCFNEAVDLLIEELGADVNQAVIGRTEITEQMITDAVLTNDRTSIAELTATSDREHTQYTPLHIAAAFKNCNVMHVLVENGAIRSAVNRIGETAMHISAGVSDIDSMITLIKLEASYIIQNKLNGSTPIHIIAMLGSLNRLLQKLDSNNDILQNVPTNNAGKIPEEYMAMWPEQLPPDDESTEASLSSDDDDVGCDFGGAMEHEQHYNS</sequence>
<accession>A5CC05</accession>
<keyword evidence="2 3" id="KW-0040">ANK repeat</keyword>
<keyword evidence="1" id="KW-0677">Repeat</keyword>
<dbReference type="PROSITE" id="PS50297">
    <property type="entry name" value="ANK_REP_REGION"/>
    <property type="match status" value="2"/>
</dbReference>
<dbReference type="Gene3D" id="1.25.40.20">
    <property type="entry name" value="Ankyrin repeat-containing domain"/>
    <property type="match status" value="4"/>
</dbReference>
<feature type="repeat" description="ANK" evidence="3">
    <location>
        <begin position="67"/>
        <end position="103"/>
    </location>
</feature>
<proteinExistence type="predicted"/>
<feature type="repeat" description="ANK" evidence="3">
    <location>
        <begin position="142"/>
        <end position="174"/>
    </location>
</feature>
<feature type="compositionally biased region" description="Low complexity" evidence="4">
    <location>
        <begin position="10"/>
        <end position="27"/>
    </location>
</feature>
<dbReference type="Pfam" id="PF12796">
    <property type="entry name" value="Ank_2"/>
    <property type="match status" value="2"/>
</dbReference>
<feature type="compositionally biased region" description="Acidic residues" evidence="4">
    <location>
        <begin position="718"/>
        <end position="736"/>
    </location>
</feature>
<dbReference type="PANTHER" id="PTHR24198:SF165">
    <property type="entry name" value="ANKYRIN REPEAT-CONTAINING PROTEIN-RELATED"/>
    <property type="match status" value="1"/>
</dbReference>
<feature type="region of interest" description="Disordered" evidence="4">
    <location>
        <begin position="715"/>
        <end position="751"/>
    </location>
</feature>
<feature type="repeat" description="ANK" evidence="3">
    <location>
        <begin position="599"/>
        <end position="631"/>
    </location>
</feature>
<dbReference type="SMART" id="SM00248">
    <property type="entry name" value="ANK"/>
    <property type="match status" value="13"/>
</dbReference>
<evidence type="ECO:0000313" key="5">
    <source>
        <dbReference type="EMBL" id="CAM79150.1"/>
    </source>
</evidence>
<dbReference type="RefSeq" id="WP_011944260.1">
    <property type="nucleotide sequence ID" value="NC_009488.1"/>
</dbReference>
<evidence type="ECO:0000256" key="3">
    <source>
        <dbReference type="PROSITE-ProRule" id="PRU00023"/>
    </source>
</evidence>
<dbReference type="PROSITE" id="PS50088">
    <property type="entry name" value="ANK_REPEAT"/>
    <property type="match status" value="3"/>
</dbReference>
<evidence type="ECO:0000313" key="6">
    <source>
        <dbReference type="Proteomes" id="UP000001565"/>
    </source>
</evidence>
<dbReference type="Pfam" id="PF00023">
    <property type="entry name" value="Ank"/>
    <property type="match status" value="1"/>
</dbReference>
<dbReference type="SUPFAM" id="SSF48403">
    <property type="entry name" value="Ankyrin repeat"/>
    <property type="match status" value="3"/>
</dbReference>
<dbReference type="eggNOG" id="COG0666">
    <property type="taxonomic scope" value="Bacteria"/>
</dbReference>
<evidence type="ECO:0000256" key="1">
    <source>
        <dbReference type="ARBA" id="ARBA00022737"/>
    </source>
</evidence>
<evidence type="ECO:0000256" key="4">
    <source>
        <dbReference type="SAM" id="MobiDB-lite"/>
    </source>
</evidence>
<evidence type="ECO:0000256" key="2">
    <source>
        <dbReference type="ARBA" id="ARBA00023043"/>
    </source>
</evidence>
<gene>
    <name evidence="5" type="primary">ank1u1</name>
    <name evidence="5" type="ordered locus">OTBS_0084</name>
</gene>
<name>A5CC05_ORITB</name>
<dbReference type="InterPro" id="IPR036770">
    <property type="entry name" value="Ankyrin_rpt-contain_sf"/>
</dbReference>
<reference evidence="5 6" key="1">
    <citation type="journal article" date="2007" name="Proc. Natl. Acad. Sci. U.S.A.">
        <title>The Orientia tsutsugamushi genome reveals massive proliferation of conjugative type IV secretion system and host-cell interaction genes.</title>
        <authorList>
            <person name="Cho N.-H."/>
            <person name="Kim H.-R."/>
            <person name="Lee J.-H."/>
            <person name="Kim S.-Y."/>
            <person name="Kim J."/>
            <person name="Cha S."/>
            <person name="Kim S.-Y."/>
            <person name="Darby A.C."/>
            <person name="Fuxelius H.-H."/>
            <person name="Yin J."/>
            <person name="Kim J.H."/>
            <person name="Kim J."/>
            <person name="Lee S.J."/>
            <person name="Koh Y.-S."/>
            <person name="Jang W.-J."/>
            <person name="Park K.-H."/>
            <person name="Andersson S.G.E."/>
            <person name="Choi M.-S."/>
            <person name="Kim I.-S."/>
        </authorList>
    </citation>
    <scope>NUCLEOTIDE SEQUENCE [LARGE SCALE GENOMIC DNA]</scope>
    <source>
        <strain evidence="5 6">Boryong</strain>
    </source>
</reference>
<dbReference type="HOGENOM" id="CLU_410886_0_0_5"/>
<dbReference type="KEGG" id="ots:OTBS_0084"/>